<dbReference type="AlphaFoldDB" id="J3P3F8"/>
<reference evidence="4" key="1">
    <citation type="submission" date="2010-07" db="EMBL/GenBank/DDBJ databases">
        <title>The genome sequence of Gaeumannomyces graminis var. tritici strain R3-111a-1.</title>
        <authorList>
            <consortium name="The Broad Institute Genome Sequencing Platform"/>
            <person name="Ma L.-J."/>
            <person name="Dead R."/>
            <person name="Young S."/>
            <person name="Zeng Q."/>
            <person name="Koehrsen M."/>
            <person name="Alvarado L."/>
            <person name="Berlin A."/>
            <person name="Chapman S.B."/>
            <person name="Chen Z."/>
            <person name="Freedman E."/>
            <person name="Gellesch M."/>
            <person name="Goldberg J."/>
            <person name="Griggs A."/>
            <person name="Gujja S."/>
            <person name="Heilman E.R."/>
            <person name="Heiman D."/>
            <person name="Hepburn T."/>
            <person name="Howarth C."/>
            <person name="Jen D."/>
            <person name="Larson L."/>
            <person name="Mehta T."/>
            <person name="Neiman D."/>
            <person name="Pearson M."/>
            <person name="Roberts A."/>
            <person name="Saif S."/>
            <person name="Shea T."/>
            <person name="Shenoy N."/>
            <person name="Sisk P."/>
            <person name="Stolte C."/>
            <person name="Sykes S."/>
            <person name="Walk T."/>
            <person name="White J."/>
            <person name="Yandava C."/>
            <person name="Haas B."/>
            <person name="Nusbaum C."/>
            <person name="Birren B."/>
        </authorList>
    </citation>
    <scope>NUCLEOTIDE SEQUENCE [LARGE SCALE GENOMIC DNA]</scope>
    <source>
        <strain evidence="4">R3-111a-1</strain>
    </source>
</reference>
<dbReference type="EMBL" id="GL385398">
    <property type="protein sequence ID" value="EJT74200.1"/>
    <property type="molecule type" value="Genomic_DNA"/>
</dbReference>
<evidence type="ECO:0000313" key="2">
    <source>
        <dbReference type="EMBL" id="EJT74200.1"/>
    </source>
</evidence>
<evidence type="ECO:0000256" key="1">
    <source>
        <dbReference type="SAM" id="MobiDB-lite"/>
    </source>
</evidence>
<accession>J3P3F8</accession>
<reference evidence="2" key="2">
    <citation type="submission" date="2010-07" db="EMBL/GenBank/DDBJ databases">
        <authorList>
            <consortium name="The Broad Institute Genome Sequencing Platform"/>
            <consortium name="Broad Institute Genome Sequencing Center for Infectious Disease"/>
            <person name="Ma L.-J."/>
            <person name="Dead R."/>
            <person name="Young S."/>
            <person name="Zeng Q."/>
            <person name="Koehrsen M."/>
            <person name="Alvarado L."/>
            <person name="Berlin A."/>
            <person name="Chapman S.B."/>
            <person name="Chen Z."/>
            <person name="Freedman E."/>
            <person name="Gellesch M."/>
            <person name="Goldberg J."/>
            <person name="Griggs A."/>
            <person name="Gujja S."/>
            <person name="Heilman E.R."/>
            <person name="Heiman D."/>
            <person name="Hepburn T."/>
            <person name="Howarth C."/>
            <person name="Jen D."/>
            <person name="Larson L."/>
            <person name="Mehta T."/>
            <person name="Neiman D."/>
            <person name="Pearson M."/>
            <person name="Roberts A."/>
            <person name="Saif S."/>
            <person name="Shea T."/>
            <person name="Shenoy N."/>
            <person name="Sisk P."/>
            <person name="Stolte C."/>
            <person name="Sykes S."/>
            <person name="Walk T."/>
            <person name="White J."/>
            <person name="Yandava C."/>
            <person name="Haas B."/>
            <person name="Nusbaum C."/>
            <person name="Birren B."/>
        </authorList>
    </citation>
    <scope>NUCLEOTIDE SEQUENCE</scope>
    <source>
        <strain evidence="2">R3-111a-1</strain>
    </source>
</reference>
<protein>
    <submittedName>
        <fullName evidence="2 3">Uncharacterized protein</fullName>
    </submittedName>
</protein>
<feature type="compositionally biased region" description="Polar residues" evidence="1">
    <location>
        <begin position="103"/>
        <end position="131"/>
    </location>
</feature>
<dbReference type="VEuPathDB" id="FungiDB:GGTG_08044"/>
<dbReference type="RefSeq" id="XP_009224144.1">
    <property type="nucleotide sequence ID" value="XM_009225880.1"/>
</dbReference>
<name>J3P3F8_GAET3</name>
<evidence type="ECO:0000313" key="3">
    <source>
        <dbReference type="EnsemblFungi" id="EJT74200"/>
    </source>
</evidence>
<dbReference type="GeneID" id="20348502"/>
<keyword evidence="4" id="KW-1185">Reference proteome</keyword>
<feature type="region of interest" description="Disordered" evidence="1">
    <location>
        <begin position="32"/>
        <end position="131"/>
    </location>
</feature>
<reference evidence="2" key="3">
    <citation type="submission" date="2010-09" db="EMBL/GenBank/DDBJ databases">
        <title>Annotation of Gaeumannomyces graminis var. tritici R3-111a-1.</title>
        <authorList>
            <consortium name="The Broad Institute Genome Sequencing Platform"/>
            <person name="Ma L.-J."/>
            <person name="Dead R."/>
            <person name="Young S.K."/>
            <person name="Zeng Q."/>
            <person name="Gargeya S."/>
            <person name="Fitzgerald M."/>
            <person name="Haas B."/>
            <person name="Abouelleil A."/>
            <person name="Alvarado L."/>
            <person name="Arachchi H.M."/>
            <person name="Berlin A."/>
            <person name="Brown A."/>
            <person name="Chapman S.B."/>
            <person name="Chen Z."/>
            <person name="Dunbar C."/>
            <person name="Freedman E."/>
            <person name="Gearin G."/>
            <person name="Gellesch M."/>
            <person name="Goldberg J."/>
            <person name="Griggs A."/>
            <person name="Gujja S."/>
            <person name="Heiman D."/>
            <person name="Howarth C."/>
            <person name="Larson L."/>
            <person name="Lui A."/>
            <person name="MacDonald P.J.P."/>
            <person name="Mehta T."/>
            <person name="Montmayeur A."/>
            <person name="Murphy C."/>
            <person name="Neiman D."/>
            <person name="Pearson M."/>
            <person name="Priest M."/>
            <person name="Roberts A."/>
            <person name="Saif S."/>
            <person name="Shea T."/>
            <person name="Shenoy N."/>
            <person name="Sisk P."/>
            <person name="Stolte C."/>
            <person name="Sykes S."/>
            <person name="Yandava C."/>
            <person name="Wortman J."/>
            <person name="Nusbaum C."/>
            <person name="Birren B."/>
        </authorList>
    </citation>
    <scope>NUCLEOTIDE SEQUENCE</scope>
    <source>
        <strain evidence="2">R3-111a-1</strain>
    </source>
</reference>
<proteinExistence type="predicted"/>
<dbReference type="Proteomes" id="UP000006039">
    <property type="component" value="Unassembled WGS sequence"/>
</dbReference>
<dbReference type="HOGENOM" id="CLU_1927742_0_0_1"/>
<dbReference type="EnsemblFungi" id="EJT74200">
    <property type="protein sequence ID" value="EJT74200"/>
    <property type="gene ID" value="GGTG_08044"/>
</dbReference>
<feature type="compositionally biased region" description="Basic and acidic residues" evidence="1">
    <location>
        <begin position="47"/>
        <end position="85"/>
    </location>
</feature>
<gene>
    <name evidence="3" type="primary">20348502</name>
    <name evidence="2" type="ORF">GGTG_08044</name>
</gene>
<evidence type="ECO:0000313" key="4">
    <source>
        <dbReference type="Proteomes" id="UP000006039"/>
    </source>
</evidence>
<reference evidence="3" key="4">
    <citation type="journal article" date="2015" name="G3 (Bethesda)">
        <title>Genome sequences of three phytopathogenic species of the Magnaporthaceae family of fungi.</title>
        <authorList>
            <person name="Okagaki L.H."/>
            <person name="Nunes C.C."/>
            <person name="Sailsbery J."/>
            <person name="Clay B."/>
            <person name="Brown D."/>
            <person name="John T."/>
            <person name="Oh Y."/>
            <person name="Young N."/>
            <person name="Fitzgerald M."/>
            <person name="Haas B.J."/>
            <person name="Zeng Q."/>
            <person name="Young S."/>
            <person name="Adiconis X."/>
            <person name="Fan L."/>
            <person name="Levin J.Z."/>
            <person name="Mitchell T.K."/>
            <person name="Okubara P.A."/>
            <person name="Farman M.L."/>
            <person name="Kohn L.M."/>
            <person name="Birren B."/>
            <person name="Ma L.-J."/>
            <person name="Dean R.A."/>
        </authorList>
    </citation>
    <scope>NUCLEOTIDE SEQUENCE</scope>
    <source>
        <strain evidence="3">R3-111a-1</strain>
    </source>
</reference>
<sequence length="131" mass="14360">MDPHFATLPRKLDGCVPFGAATGYPLSVTWRAGTGARRRSEKGGTAQREEPPDAQRERHGEENTTHRGPEPGELENNRRMERKDTIGQGKGGLLLPRVRRQAVYSQGTALSGTRWQSSNRTPTTPLSVPGT</sequence>
<organism evidence="2">
    <name type="scientific">Gaeumannomyces tritici (strain R3-111a-1)</name>
    <name type="common">Wheat and barley take-all root rot fungus</name>
    <name type="synonym">Gaeumannomyces graminis var. tritici</name>
    <dbReference type="NCBI Taxonomy" id="644352"/>
    <lineage>
        <taxon>Eukaryota</taxon>
        <taxon>Fungi</taxon>
        <taxon>Dikarya</taxon>
        <taxon>Ascomycota</taxon>
        <taxon>Pezizomycotina</taxon>
        <taxon>Sordariomycetes</taxon>
        <taxon>Sordariomycetidae</taxon>
        <taxon>Magnaporthales</taxon>
        <taxon>Magnaporthaceae</taxon>
        <taxon>Gaeumannomyces</taxon>
    </lineage>
</organism>
<reference evidence="3" key="5">
    <citation type="submission" date="2018-04" db="UniProtKB">
        <authorList>
            <consortium name="EnsemblFungi"/>
        </authorList>
    </citation>
    <scope>IDENTIFICATION</scope>
    <source>
        <strain evidence="3">R3-111a-1</strain>
    </source>
</reference>